<evidence type="ECO:0000256" key="3">
    <source>
        <dbReference type="ARBA" id="ARBA00022763"/>
    </source>
</evidence>
<dbReference type="PATRIC" id="fig|317.174.peg.1993"/>
<dbReference type="SUPFAM" id="SSF51658">
    <property type="entry name" value="Xylose isomerase-like"/>
    <property type="match status" value="1"/>
</dbReference>
<proteinExistence type="predicted"/>
<name>A0A085V9Z9_PSESX</name>
<dbReference type="Gene3D" id="3.20.20.150">
    <property type="entry name" value="Divalent-metal-dependent TIM barrel enzymes"/>
    <property type="match status" value="1"/>
</dbReference>
<evidence type="ECO:0000313" key="8">
    <source>
        <dbReference type="Proteomes" id="UP000028643"/>
    </source>
</evidence>
<keyword evidence="6" id="KW-0234">DNA repair</keyword>
<keyword evidence="2 7" id="KW-0255">Endonuclease</keyword>
<dbReference type="EMBL" id="JPQT01000098">
    <property type="protein sequence ID" value="KFE52262.1"/>
    <property type="molecule type" value="Genomic_DNA"/>
</dbReference>
<keyword evidence="1" id="KW-0540">Nuclease</keyword>
<dbReference type="RefSeq" id="WP_020292536.1">
    <property type="nucleotide sequence ID" value="NZ_JPQT01000098.1"/>
</dbReference>
<reference evidence="7 8" key="1">
    <citation type="submission" date="2014-07" db="EMBL/GenBank/DDBJ databases">
        <title>Draft Genome Sequences of Environmental Pseudomonas syringae strains.</title>
        <authorList>
            <person name="Baltrus D.A."/>
            <person name="Berge O."/>
            <person name="Morris C."/>
        </authorList>
    </citation>
    <scope>NUCLEOTIDE SEQUENCE [LARGE SCALE GENOMIC DNA]</scope>
    <source>
        <strain evidence="7 8">CEB003</strain>
    </source>
</reference>
<keyword evidence="4" id="KW-0228">DNA excision</keyword>
<keyword evidence="3" id="KW-0227">DNA damage</keyword>
<evidence type="ECO:0000256" key="6">
    <source>
        <dbReference type="ARBA" id="ARBA00023204"/>
    </source>
</evidence>
<dbReference type="AlphaFoldDB" id="A0A085V9Z9"/>
<accession>A0A085V9Z9</accession>
<evidence type="ECO:0000256" key="1">
    <source>
        <dbReference type="ARBA" id="ARBA00022722"/>
    </source>
</evidence>
<evidence type="ECO:0000256" key="2">
    <source>
        <dbReference type="ARBA" id="ARBA00022759"/>
    </source>
</evidence>
<dbReference type="InterPro" id="IPR004601">
    <property type="entry name" value="UvdE"/>
</dbReference>
<comment type="caution">
    <text evidence="7">The sequence shown here is derived from an EMBL/GenBank/DDBJ whole genome shotgun (WGS) entry which is preliminary data.</text>
</comment>
<dbReference type="Proteomes" id="UP000028643">
    <property type="component" value="Unassembled WGS sequence"/>
</dbReference>
<dbReference type="GO" id="GO:0009411">
    <property type="term" value="P:response to UV"/>
    <property type="evidence" value="ECO:0007669"/>
    <property type="project" value="InterPro"/>
</dbReference>
<evidence type="ECO:0000256" key="4">
    <source>
        <dbReference type="ARBA" id="ARBA00022769"/>
    </source>
</evidence>
<organism evidence="7 8">
    <name type="scientific">Pseudomonas syringae</name>
    <dbReference type="NCBI Taxonomy" id="317"/>
    <lineage>
        <taxon>Bacteria</taxon>
        <taxon>Pseudomonadati</taxon>
        <taxon>Pseudomonadota</taxon>
        <taxon>Gammaproteobacteria</taxon>
        <taxon>Pseudomonadales</taxon>
        <taxon>Pseudomonadaceae</taxon>
        <taxon>Pseudomonas</taxon>
    </lineage>
</organism>
<sequence length="343" mass="39288">MTHPRIGFACQFRHPVRDLSLSELKAIESPYNPRTTTLRWMDGVAPQLARDKLIEVVTHNLAAQLRLLAYVAELPPTLRMLRLSSDLLPFYSHPKVHGFYQQPGVQSQLGEGFAAIGTLARSADIRLSFHPGQYCVLGSDKPAVVENSIAEFEYHADMIRMMGYGIRFQDFKCNVHIAGRLGSEGIRVIWPRLSTVARNCVTFENEEKTYGVDDCLQLADLAPVVLDIHHCWINENDYIEPDSPRVERIIDSWRGVRPAMHYSQPPERLQELGFAADHKLEMEALLQVVSKRDLYGHSLQMWNRWTNEYALKFLDRFDIMLEAKDKNLAAQAFYEQFVAGTER</sequence>
<dbReference type="GO" id="GO:0004519">
    <property type="term" value="F:endonuclease activity"/>
    <property type="evidence" value="ECO:0007669"/>
    <property type="project" value="UniProtKB-KW"/>
</dbReference>
<dbReference type="GO" id="GO:0016787">
    <property type="term" value="F:hydrolase activity"/>
    <property type="evidence" value="ECO:0007669"/>
    <property type="project" value="UniProtKB-KW"/>
</dbReference>
<evidence type="ECO:0000313" key="7">
    <source>
        <dbReference type="EMBL" id="KFE52262.1"/>
    </source>
</evidence>
<dbReference type="GO" id="GO:0006289">
    <property type="term" value="P:nucleotide-excision repair"/>
    <property type="evidence" value="ECO:0007669"/>
    <property type="project" value="InterPro"/>
</dbReference>
<keyword evidence="5" id="KW-0378">Hydrolase</keyword>
<dbReference type="Pfam" id="PF03851">
    <property type="entry name" value="UvdE"/>
    <property type="match status" value="1"/>
</dbReference>
<protein>
    <submittedName>
        <fullName evidence="7">UV damage repair endonuclease UvdE</fullName>
    </submittedName>
</protein>
<dbReference type="PANTHER" id="PTHR31290">
    <property type="entry name" value="UV-DAMAGE ENDONUCLEASE"/>
    <property type="match status" value="1"/>
</dbReference>
<dbReference type="PANTHER" id="PTHR31290:SF5">
    <property type="entry name" value="UV-DAMAGE ENDONUCLEASE"/>
    <property type="match status" value="1"/>
</dbReference>
<evidence type="ECO:0000256" key="5">
    <source>
        <dbReference type="ARBA" id="ARBA00022801"/>
    </source>
</evidence>
<dbReference type="InterPro" id="IPR036237">
    <property type="entry name" value="Xyl_isomerase-like_sf"/>
</dbReference>
<gene>
    <name evidence="7" type="ORF">IV02_09740</name>
</gene>